<feature type="transmembrane region" description="Helical" evidence="2">
    <location>
        <begin position="109"/>
        <end position="128"/>
    </location>
</feature>
<feature type="region of interest" description="Disordered" evidence="1">
    <location>
        <begin position="1"/>
        <end position="20"/>
    </location>
</feature>
<gene>
    <name evidence="3" type="ORF">PAI11_41940</name>
</gene>
<dbReference type="EMBL" id="AGUD01000307">
    <property type="protein sequence ID" value="EHN08977.1"/>
    <property type="molecule type" value="Genomic_DNA"/>
</dbReference>
<organism evidence="3 4">
    <name type="scientific">Patulibacter medicamentivorans</name>
    <dbReference type="NCBI Taxonomy" id="1097667"/>
    <lineage>
        <taxon>Bacteria</taxon>
        <taxon>Bacillati</taxon>
        <taxon>Actinomycetota</taxon>
        <taxon>Thermoleophilia</taxon>
        <taxon>Solirubrobacterales</taxon>
        <taxon>Patulibacteraceae</taxon>
        <taxon>Patulibacter</taxon>
    </lineage>
</organism>
<reference evidence="3 4" key="1">
    <citation type="journal article" date="2013" name="Biodegradation">
        <title>Quantitative proteomic analysis of ibuprofen-degrading Patulibacter sp. strain I11.</title>
        <authorList>
            <person name="Almeida B."/>
            <person name="Kjeldal H."/>
            <person name="Lolas I."/>
            <person name="Knudsen A.D."/>
            <person name="Carvalho G."/>
            <person name="Nielsen K.L."/>
            <person name="Barreto Crespo M.T."/>
            <person name="Stensballe A."/>
            <person name="Nielsen J.L."/>
        </authorList>
    </citation>
    <scope>NUCLEOTIDE SEQUENCE [LARGE SCALE GENOMIC DNA]</scope>
    <source>
        <strain evidence="3 4">I11</strain>
    </source>
</reference>
<feature type="transmembrane region" description="Helical" evidence="2">
    <location>
        <begin position="33"/>
        <end position="53"/>
    </location>
</feature>
<accession>H0EBG5</accession>
<keyword evidence="2" id="KW-0812">Transmembrane</keyword>
<feature type="transmembrane region" description="Helical" evidence="2">
    <location>
        <begin position="226"/>
        <end position="249"/>
    </location>
</feature>
<sequence>MSAARSSSRASADGATGPEDDGSLLPGPVLWPAAEWVVAAVGIVIAVVVWAVAPTAGNYDSVLDLVWARELLAGHAPGFEAYAASTPHPAWLALGVPVVAIFGDGGDRVLVLVSALSLAFLAAATVRIGRVLGEAIAGADDGRRARTGLATGLVAGALTLSSFAFLLLAARGYLDVPFLALVAWAGALILADARQRPQQPTFDVGRRTAADGDVGRVAPPTWRRPAVLLALAGLLRPEAWVLAGLYWLWCTARGRWAAADDPLDGRAAHLALVLAAPLLWAAMDLAVTGNPLHSLTATSQLAEDLGRDRGILRAPRVLVSALGGQARPPVAAAGLVGLAIVLLGSRIGLARVGRRVAVVVLALLGGGVATFLAAGVGGLSLLPRYLTVPVVGITVLAALAATGWMALPVEHRWRRPWALLVVAGVVLGVGGYVALKRDAISRLGSELRFLADTRRDVRALIDDPRVEAGRRCGPISLPTYRLVPEIRLQLDVDGTRVLARSDPRAQRLGVTRGGVAITVAEGKAAKRYGRADGVPRSTQPAPPGFRAVARRGAFTAWVRCG</sequence>
<evidence type="ECO:0000313" key="3">
    <source>
        <dbReference type="EMBL" id="EHN08977.1"/>
    </source>
</evidence>
<keyword evidence="2" id="KW-0472">Membrane</keyword>
<comment type="caution">
    <text evidence="3">The sequence shown here is derived from an EMBL/GenBank/DDBJ whole genome shotgun (WGS) entry which is preliminary data.</text>
</comment>
<feature type="compositionally biased region" description="Low complexity" evidence="1">
    <location>
        <begin position="1"/>
        <end position="12"/>
    </location>
</feature>
<name>H0EBG5_9ACTN</name>
<feature type="transmembrane region" description="Helical" evidence="2">
    <location>
        <begin position="417"/>
        <end position="435"/>
    </location>
</feature>
<proteinExistence type="predicted"/>
<feature type="transmembrane region" description="Helical" evidence="2">
    <location>
        <begin position="356"/>
        <end position="379"/>
    </location>
</feature>
<feature type="transmembrane region" description="Helical" evidence="2">
    <location>
        <begin position="385"/>
        <end position="405"/>
    </location>
</feature>
<keyword evidence="4" id="KW-1185">Reference proteome</keyword>
<feature type="transmembrane region" description="Helical" evidence="2">
    <location>
        <begin position="149"/>
        <end position="170"/>
    </location>
</feature>
<feature type="transmembrane region" description="Helical" evidence="2">
    <location>
        <begin position="176"/>
        <end position="193"/>
    </location>
</feature>
<keyword evidence="2" id="KW-1133">Transmembrane helix</keyword>
<protein>
    <submittedName>
        <fullName evidence="3">Uncharacterized protein</fullName>
    </submittedName>
</protein>
<evidence type="ECO:0000256" key="2">
    <source>
        <dbReference type="SAM" id="Phobius"/>
    </source>
</evidence>
<evidence type="ECO:0000313" key="4">
    <source>
        <dbReference type="Proteomes" id="UP000005143"/>
    </source>
</evidence>
<evidence type="ECO:0000256" key="1">
    <source>
        <dbReference type="SAM" id="MobiDB-lite"/>
    </source>
</evidence>
<dbReference type="AlphaFoldDB" id="H0EBG5"/>
<dbReference type="Proteomes" id="UP000005143">
    <property type="component" value="Unassembled WGS sequence"/>
</dbReference>
<feature type="transmembrane region" description="Helical" evidence="2">
    <location>
        <begin position="330"/>
        <end position="349"/>
    </location>
</feature>